<dbReference type="Pfam" id="PF21056">
    <property type="entry name" value="ZSWIM1-3_RNaseH-like"/>
    <property type="match status" value="1"/>
</dbReference>
<dbReference type="AlphaFoldDB" id="W2NBM3"/>
<dbReference type="VEuPathDB" id="FungiDB:PPTG_01451"/>
<organism evidence="3">
    <name type="scientific">Phytophthora nicotianae</name>
    <name type="common">Potato buckeye rot agent</name>
    <name type="synonym">Phytophthora parasitica</name>
    <dbReference type="NCBI Taxonomy" id="4792"/>
    <lineage>
        <taxon>Eukaryota</taxon>
        <taxon>Sar</taxon>
        <taxon>Stramenopiles</taxon>
        <taxon>Oomycota</taxon>
        <taxon>Peronosporomycetes</taxon>
        <taxon>Peronosporales</taxon>
        <taxon>Peronosporaceae</taxon>
        <taxon>Phytophthora</taxon>
    </lineage>
</organism>
<evidence type="ECO:0000256" key="1">
    <source>
        <dbReference type="SAM" id="MobiDB-lite"/>
    </source>
</evidence>
<sequence>MCSTTLHISLNPVESVPELGERVVSEAGSRAGSDDSVAARAEHPDNSYITGGAPKRIFNAEGEGDRAVGSKVHRKLEPLRLYSPHVADRSTSSCEEEETVAPHEDDEKGASQEDEEKGTSHKDSDDEDLPFYLQFLEEKKPRERGSKTTPEREAMIAAHVNVNNHAARNFTRKVQGGSTAQSRLKLLLDSLPAEEDCEAMVIHDQMGVRCTIVVQNATQKLAFKNWGETPAMDWTHGTNNVGYHLGNYSFISATF</sequence>
<protein>
    <recommendedName>
        <fullName evidence="2">ZSWIM1/3 RNaseH-like domain-containing protein</fullName>
    </recommendedName>
</protein>
<feature type="region of interest" description="Disordered" evidence="1">
    <location>
        <begin position="25"/>
        <end position="54"/>
    </location>
</feature>
<dbReference type="Proteomes" id="UP000054532">
    <property type="component" value="Unassembled WGS sequence"/>
</dbReference>
<evidence type="ECO:0000313" key="3">
    <source>
        <dbReference type="EMBL" id="ETM45278.1"/>
    </source>
</evidence>
<dbReference type="EMBL" id="KI693160">
    <property type="protein sequence ID" value="ETM45278.1"/>
    <property type="molecule type" value="Genomic_DNA"/>
</dbReference>
<accession>W2NBM3</accession>
<feature type="domain" description="ZSWIM1/3 RNaseH-like" evidence="2">
    <location>
        <begin position="197"/>
        <end position="248"/>
    </location>
</feature>
<gene>
    <name evidence="3" type="ORF">L914_09622</name>
</gene>
<dbReference type="InterPro" id="IPR048324">
    <property type="entry name" value="ZSWIM1-3_RNaseH-like"/>
</dbReference>
<reference evidence="3" key="1">
    <citation type="submission" date="2013-11" db="EMBL/GenBank/DDBJ databases">
        <title>The Genome Sequence of Phytophthora parasitica IAC_01/95.</title>
        <authorList>
            <consortium name="The Broad Institute Genomics Platform"/>
            <person name="Russ C."/>
            <person name="Tyler B."/>
            <person name="Panabieres F."/>
            <person name="Shan W."/>
            <person name="Tripathy S."/>
            <person name="Grunwald N."/>
            <person name="Machado M."/>
            <person name="Johnson C.S."/>
            <person name="Arredondo F."/>
            <person name="Hong C."/>
            <person name="Coffey M."/>
            <person name="Young S.K."/>
            <person name="Zeng Q."/>
            <person name="Gargeya S."/>
            <person name="Fitzgerald M."/>
            <person name="Abouelleil A."/>
            <person name="Alvarado L."/>
            <person name="Chapman S.B."/>
            <person name="Gainer-Dewar J."/>
            <person name="Goldberg J."/>
            <person name="Griggs A."/>
            <person name="Gujja S."/>
            <person name="Hansen M."/>
            <person name="Howarth C."/>
            <person name="Imamovic A."/>
            <person name="Ireland A."/>
            <person name="Larimer J."/>
            <person name="McCowan C."/>
            <person name="Murphy C."/>
            <person name="Pearson M."/>
            <person name="Poon T.W."/>
            <person name="Priest M."/>
            <person name="Roberts A."/>
            <person name="Saif S."/>
            <person name="Shea T."/>
            <person name="Sykes S."/>
            <person name="Wortman J."/>
            <person name="Nusbaum C."/>
            <person name="Birren B."/>
        </authorList>
    </citation>
    <scope>NUCLEOTIDE SEQUENCE [LARGE SCALE GENOMIC DNA]</scope>
    <source>
        <strain evidence="3">IAC_01/95</strain>
    </source>
</reference>
<proteinExistence type="predicted"/>
<feature type="compositionally biased region" description="Basic and acidic residues" evidence="1">
    <location>
        <begin position="100"/>
        <end position="124"/>
    </location>
</feature>
<name>W2NBM3_PHYNI</name>
<evidence type="ECO:0000259" key="2">
    <source>
        <dbReference type="Pfam" id="PF21056"/>
    </source>
</evidence>
<feature type="region of interest" description="Disordered" evidence="1">
    <location>
        <begin position="83"/>
        <end position="129"/>
    </location>
</feature>